<gene>
    <name evidence="2" type="ORF">DPMN_040369</name>
</gene>
<name>A0A9D4HT01_DREPO</name>
<keyword evidence="3" id="KW-1185">Reference proteome</keyword>
<comment type="caution">
    <text evidence="2">The sequence shown here is derived from an EMBL/GenBank/DDBJ whole genome shotgun (WGS) entry which is preliminary data.</text>
</comment>
<evidence type="ECO:0000313" key="3">
    <source>
        <dbReference type="Proteomes" id="UP000828390"/>
    </source>
</evidence>
<keyword evidence="1" id="KW-0812">Transmembrane</keyword>
<protein>
    <submittedName>
        <fullName evidence="2">Uncharacterized protein</fullName>
    </submittedName>
</protein>
<feature type="transmembrane region" description="Helical" evidence="1">
    <location>
        <begin position="79"/>
        <end position="102"/>
    </location>
</feature>
<dbReference type="AlphaFoldDB" id="A0A9D4HT01"/>
<sequence length="237" mass="25633">MGTPGFLTEVQCTYEFPFLCEVAQEASEQLTTPLVSSQGTPRDISDLVTETSAQLTTQGAKSKGAPEDKSDRTLLAVKIAVPSVVSGLLCGAVMAVVCTYLMRRKRQIRVNVQLHFGARYVRRKPTGDPANVVNTSTQNIEDSNINQAILDHIPDLNRDVDIPSVHVDPYHELEDGDTYDSIAESGLQLNRALPPLPDDMGGSLRGSVDEGDVEGEKGGYCIGRVGHCKEECNDGTE</sequence>
<organism evidence="2 3">
    <name type="scientific">Dreissena polymorpha</name>
    <name type="common">Zebra mussel</name>
    <name type="synonym">Mytilus polymorpha</name>
    <dbReference type="NCBI Taxonomy" id="45954"/>
    <lineage>
        <taxon>Eukaryota</taxon>
        <taxon>Metazoa</taxon>
        <taxon>Spiralia</taxon>
        <taxon>Lophotrochozoa</taxon>
        <taxon>Mollusca</taxon>
        <taxon>Bivalvia</taxon>
        <taxon>Autobranchia</taxon>
        <taxon>Heteroconchia</taxon>
        <taxon>Euheterodonta</taxon>
        <taxon>Imparidentia</taxon>
        <taxon>Neoheterodontei</taxon>
        <taxon>Myida</taxon>
        <taxon>Dreissenoidea</taxon>
        <taxon>Dreissenidae</taxon>
        <taxon>Dreissena</taxon>
    </lineage>
</organism>
<evidence type="ECO:0000313" key="2">
    <source>
        <dbReference type="EMBL" id="KAH3733930.1"/>
    </source>
</evidence>
<keyword evidence="1" id="KW-0472">Membrane</keyword>
<accession>A0A9D4HT01</accession>
<dbReference type="EMBL" id="JAIWYP010000011">
    <property type="protein sequence ID" value="KAH3733930.1"/>
    <property type="molecule type" value="Genomic_DNA"/>
</dbReference>
<reference evidence="2" key="2">
    <citation type="submission" date="2020-11" db="EMBL/GenBank/DDBJ databases">
        <authorList>
            <person name="McCartney M.A."/>
            <person name="Auch B."/>
            <person name="Kono T."/>
            <person name="Mallez S."/>
            <person name="Becker A."/>
            <person name="Gohl D.M."/>
            <person name="Silverstein K.A.T."/>
            <person name="Koren S."/>
            <person name="Bechman K.B."/>
            <person name="Herman A."/>
            <person name="Abrahante J.E."/>
            <person name="Garbe J."/>
        </authorList>
    </citation>
    <scope>NUCLEOTIDE SEQUENCE</scope>
    <source>
        <strain evidence="2">Duluth1</strain>
        <tissue evidence="2">Whole animal</tissue>
    </source>
</reference>
<keyword evidence="1" id="KW-1133">Transmembrane helix</keyword>
<dbReference type="Proteomes" id="UP000828390">
    <property type="component" value="Unassembled WGS sequence"/>
</dbReference>
<evidence type="ECO:0000256" key="1">
    <source>
        <dbReference type="SAM" id="Phobius"/>
    </source>
</evidence>
<proteinExistence type="predicted"/>
<reference evidence="2" key="1">
    <citation type="journal article" date="2019" name="bioRxiv">
        <title>The Genome of the Zebra Mussel, Dreissena polymorpha: A Resource for Invasive Species Research.</title>
        <authorList>
            <person name="McCartney M.A."/>
            <person name="Auch B."/>
            <person name="Kono T."/>
            <person name="Mallez S."/>
            <person name="Zhang Y."/>
            <person name="Obille A."/>
            <person name="Becker A."/>
            <person name="Abrahante J.E."/>
            <person name="Garbe J."/>
            <person name="Badalamenti J.P."/>
            <person name="Herman A."/>
            <person name="Mangelson H."/>
            <person name="Liachko I."/>
            <person name="Sullivan S."/>
            <person name="Sone E.D."/>
            <person name="Koren S."/>
            <person name="Silverstein K.A.T."/>
            <person name="Beckman K.B."/>
            <person name="Gohl D.M."/>
        </authorList>
    </citation>
    <scope>NUCLEOTIDE SEQUENCE</scope>
    <source>
        <strain evidence="2">Duluth1</strain>
        <tissue evidence="2">Whole animal</tissue>
    </source>
</reference>